<sequence length="70" mass="8228">MQCPLPYQKLFNDEGIAYASSLPCLQAECAWWDTTFEWCTEQTKAHQLHVIACELAEIRLKMPHVEKFKR</sequence>
<dbReference type="EMBL" id="MT144583">
    <property type="protein sequence ID" value="QJA55267.1"/>
    <property type="molecule type" value="Genomic_DNA"/>
</dbReference>
<accession>A0A6H2A6N2</accession>
<dbReference type="AlphaFoldDB" id="A0A6H2A6N2"/>
<proteinExistence type="predicted"/>
<organism evidence="1">
    <name type="scientific">viral metagenome</name>
    <dbReference type="NCBI Taxonomy" id="1070528"/>
    <lineage>
        <taxon>unclassified sequences</taxon>
        <taxon>metagenomes</taxon>
        <taxon>organismal metagenomes</taxon>
    </lineage>
</organism>
<dbReference type="EMBL" id="MT145145">
    <property type="protein sequence ID" value="QJI04071.1"/>
    <property type="molecule type" value="Genomic_DNA"/>
</dbReference>
<protein>
    <submittedName>
        <fullName evidence="1">Uncharacterized protein</fullName>
    </submittedName>
</protein>
<gene>
    <name evidence="1" type="ORF">TM448A08465_0004</name>
    <name evidence="2" type="ORF">TM448B05995_0007</name>
</gene>
<evidence type="ECO:0000313" key="1">
    <source>
        <dbReference type="EMBL" id="QJA55267.1"/>
    </source>
</evidence>
<reference evidence="1" key="1">
    <citation type="submission" date="2020-03" db="EMBL/GenBank/DDBJ databases">
        <title>The deep terrestrial virosphere.</title>
        <authorList>
            <person name="Holmfeldt K."/>
            <person name="Nilsson E."/>
            <person name="Simone D."/>
            <person name="Lopez-Fernandez M."/>
            <person name="Wu X."/>
            <person name="de Brujin I."/>
            <person name="Lundin D."/>
            <person name="Andersson A."/>
            <person name="Bertilsson S."/>
            <person name="Dopson M."/>
        </authorList>
    </citation>
    <scope>NUCLEOTIDE SEQUENCE</scope>
    <source>
        <strain evidence="1">TM448A08465</strain>
        <strain evidence="2">TM448B05995</strain>
    </source>
</reference>
<evidence type="ECO:0000313" key="2">
    <source>
        <dbReference type="EMBL" id="QJI04071.1"/>
    </source>
</evidence>
<name>A0A6H2A6N2_9ZZZZ</name>